<accession>A0ABW3CP50</accession>
<name>A0ABW3CP50_9ACTN</name>
<organism evidence="1 2">
    <name type="scientific">Actinomadura adrarensis</name>
    <dbReference type="NCBI Taxonomy" id="1819600"/>
    <lineage>
        <taxon>Bacteria</taxon>
        <taxon>Bacillati</taxon>
        <taxon>Actinomycetota</taxon>
        <taxon>Actinomycetes</taxon>
        <taxon>Streptosporangiales</taxon>
        <taxon>Thermomonosporaceae</taxon>
        <taxon>Actinomadura</taxon>
    </lineage>
</organism>
<proteinExistence type="predicted"/>
<keyword evidence="2" id="KW-1185">Reference proteome</keyword>
<feature type="non-terminal residue" evidence="1">
    <location>
        <position position="75"/>
    </location>
</feature>
<dbReference type="Proteomes" id="UP001597083">
    <property type="component" value="Unassembled WGS sequence"/>
</dbReference>
<dbReference type="EMBL" id="JBHTIR010004061">
    <property type="protein sequence ID" value="MFD0856318.1"/>
    <property type="molecule type" value="Genomic_DNA"/>
</dbReference>
<comment type="caution">
    <text evidence="1">The sequence shown here is derived from an EMBL/GenBank/DDBJ whole genome shotgun (WGS) entry which is preliminary data.</text>
</comment>
<protein>
    <submittedName>
        <fullName evidence="1">Uncharacterized protein</fullName>
    </submittedName>
</protein>
<evidence type="ECO:0000313" key="1">
    <source>
        <dbReference type="EMBL" id="MFD0856318.1"/>
    </source>
</evidence>
<gene>
    <name evidence="1" type="ORF">ACFQ07_29025</name>
</gene>
<sequence>MSRTERIRYDQFPQHHLWLTDIAGVSATEAWAIGDEARYGNDVVLRWDGRTWSLVPGPDGGWDGWTTRSVTARGP</sequence>
<evidence type="ECO:0000313" key="2">
    <source>
        <dbReference type="Proteomes" id="UP001597083"/>
    </source>
</evidence>
<reference evidence="2" key="1">
    <citation type="journal article" date="2019" name="Int. J. Syst. Evol. Microbiol.">
        <title>The Global Catalogue of Microorganisms (GCM) 10K type strain sequencing project: providing services to taxonomists for standard genome sequencing and annotation.</title>
        <authorList>
            <consortium name="The Broad Institute Genomics Platform"/>
            <consortium name="The Broad Institute Genome Sequencing Center for Infectious Disease"/>
            <person name="Wu L."/>
            <person name="Ma J."/>
        </authorList>
    </citation>
    <scope>NUCLEOTIDE SEQUENCE [LARGE SCALE GENOMIC DNA]</scope>
    <source>
        <strain evidence="2">JCM 31696</strain>
    </source>
</reference>